<gene>
    <name evidence="2" type="ORF">MSZNOR_2992</name>
</gene>
<dbReference type="NCBIfam" id="TIGR02532">
    <property type="entry name" value="IV_pilin_GFxxxE"/>
    <property type="match status" value="1"/>
</dbReference>
<dbReference type="Pfam" id="PF07963">
    <property type="entry name" value="N_methyl"/>
    <property type="match status" value="1"/>
</dbReference>
<keyword evidence="1" id="KW-1133">Transmembrane helix</keyword>
<keyword evidence="1" id="KW-0472">Membrane</keyword>
<dbReference type="EMBL" id="OX458333">
    <property type="protein sequence ID" value="CAI8877083.1"/>
    <property type="molecule type" value="Genomic_DNA"/>
</dbReference>
<reference evidence="2 3" key="1">
    <citation type="submission" date="2023-03" db="EMBL/GenBank/DDBJ databases">
        <authorList>
            <person name="Pearce D."/>
        </authorList>
    </citation>
    <scope>NUCLEOTIDE SEQUENCE [LARGE SCALE GENOMIC DNA]</scope>
    <source>
        <strain evidence="2">Msz</strain>
    </source>
</reference>
<feature type="transmembrane region" description="Helical" evidence="1">
    <location>
        <begin position="20"/>
        <end position="41"/>
    </location>
</feature>
<keyword evidence="1" id="KW-0812">Transmembrane</keyword>
<dbReference type="InterPro" id="IPR013362">
    <property type="entry name" value="Pilus_4_PilV"/>
</dbReference>
<organism evidence="2 3">
    <name type="scientific">Methylocaldum szegediense</name>
    <dbReference type="NCBI Taxonomy" id="73780"/>
    <lineage>
        <taxon>Bacteria</taxon>
        <taxon>Pseudomonadati</taxon>
        <taxon>Pseudomonadota</taxon>
        <taxon>Gammaproteobacteria</taxon>
        <taxon>Methylococcales</taxon>
        <taxon>Methylococcaceae</taxon>
        <taxon>Methylocaldum</taxon>
    </lineage>
</organism>
<dbReference type="Proteomes" id="UP001162030">
    <property type="component" value="Chromosome"/>
</dbReference>
<sequence length="144" mass="15578">MLNVSLSNRRCSGFTLLEVLVAILVLAIGLLGLAGLQVAGLRADHSAFHRSQATMLAYDILDVLRANRQDARNGAYNLNLEDGAPIGNSRAAQDLNRWLAELANRLPEGDGGVTVVNNLVTVIVQWDDSRGTEAPQQFQVQSQL</sequence>
<dbReference type="NCBIfam" id="TIGR02523">
    <property type="entry name" value="type_IV_pilV"/>
    <property type="match status" value="1"/>
</dbReference>
<evidence type="ECO:0000313" key="3">
    <source>
        <dbReference type="Proteomes" id="UP001162030"/>
    </source>
</evidence>
<name>A0ABM9I436_9GAMM</name>
<dbReference type="InterPro" id="IPR012902">
    <property type="entry name" value="N_methyl_site"/>
</dbReference>
<evidence type="ECO:0000256" key="1">
    <source>
        <dbReference type="SAM" id="Phobius"/>
    </source>
</evidence>
<dbReference type="RefSeq" id="WP_051331877.1">
    <property type="nucleotide sequence ID" value="NZ_OX458333.1"/>
</dbReference>
<accession>A0ABM9I436</accession>
<keyword evidence="3" id="KW-1185">Reference proteome</keyword>
<proteinExistence type="predicted"/>
<protein>
    <submittedName>
        <fullName evidence="2">Type IV pilus assembly protein PilV</fullName>
    </submittedName>
</protein>
<evidence type="ECO:0000313" key="2">
    <source>
        <dbReference type="EMBL" id="CAI8877083.1"/>
    </source>
</evidence>